<evidence type="ECO:0000313" key="5">
    <source>
        <dbReference type="Proteomes" id="UP001165405"/>
    </source>
</evidence>
<dbReference type="GO" id="GO:0004521">
    <property type="term" value="F:RNA endonuclease activity"/>
    <property type="evidence" value="ECO:0007669"/>
    <property type="project" value="TreeGrafter"/>
</dbReference>
<gene>
    <name evidence="4" type="ORF">L1785_00300</name>
</gene>
<keyword evidence="3" id="KW-0378">Hydrolase</keyword>
<dbReference type="PANTHER" id="PTHR33988">
    <property type="entry name" value="ENDORIBONUCLEASE MAZF-RELATED"/>
    <property type="match status" value="1"/>
</dbReference>
<dbReference type="GO" id="GO:0016787">
    <property type="term" value="F:hydrolase activity"/>
    <property type="evidence" value="ECO:0007669"/>
    <property type="project" value="UniProtKB-KW"/>
</dbReference>
<keyword evidence="3" id="KW-0540">Nuclease</keyword>
<dbReference type="InterPro" id="IPR003477">
    <property type="entry name" value="PemK-like"/>
</dbReference>
<organism evidence="4 5">
    <name type="scientific">Antribacter soli</name>
    <dbReference type="NCBI Taxonomy" id="2910976"/>
    <lineage>
        <taxon>Bacteria</taxon>
        <taxon>Bacillati</taxon>
        <taxon>Actinomycetota</taxon>
        <taxon>Actinomycetes</taxon>
        <taxon>Micrococcales</taxon>
        <taxon>Promicromonosporaceae</taxon>
        <taxon>Antribacter</taxon>
    </lineage>
</organism>
<proteinExistence type="inferred from homology"/>
<sequence>MMRRGDIWFVDLDPARGSEANKVRPVVIVSNDARNRGASKSGRGVLTVVPLTKSTARVLPFQVLVRASAGTGLTHDSKAQAEQVRAVDVERFGNRAGALSAETMAALDDALLLHLGLD</sequence>
<accession>A0AA41QBA4</accession>
<keyword evidence="3" id="KW-0255">Endonuclease</keyword>
<comment type="function">
    <text evidence="3">Toxic component of a type II toxin-antitoxin (TA) system.</text>
</comment>
<keyword evidence="5" id="KW-1185">Reference proteome</keyword>
<evidence type="ECO:0000256" key="1">
    <source>
        <dbReference type="ARBA" id="ARBA00007521"/>
    </source>
</evidence>
<dbReference type="EC" id="3.1.-.-" evidence="3"/>
<comment type="caution">
    <text evidence="4">The sequence shown here is derived from an EMBL/GenBank/DDBJ whole genome shotgun (WGS) entry which is preliminary data.</text>
</comment>
<dbReference type="EMBL" id="JAKGSG010000002">
    <property type="protein sequence ID" value="MCF4119421.1"/>
    <property type="molecule type" value="Genomic_DNA"/>
</dbReference>
<name>A0AA41QBA4_9MICO</name>
<reference evidence="4" key="1">
    <citation type="submission" date="2022-01" db="EMBL/GenBank/DDBJ databases">
        <title>Antribacter sp. nov., isolated from Guizhou of China.</title>
        <authorList>
            <person name="Chengliang C."/>
            <person name="Ya Z."/>
        </authorList>
    </citation>
    <scope>NUCLEOTIDE SEQUENCE</scope>
    <source>
        <strain evidence="4">KLBMP 9083</strain>
    </source>
</reference>
<dbReference type="Gene3D" id="2.30.30.110">
    <property type="match status" value="1"/>
</dbReference>
<dbReference type="GO" id="GO:0006402">
    <property type="term" value="P:mRNA catabolic process"/>
    <property type="evidence" value="ECO:0007669"/>
    <property type="project" value="TreeGrafter"/>
</dbReference>
<dbReference type="GO" id="GO:0016075">
    <property type="term" value="P:rRNA catabolic process"/>
    <property type="evidence" value="ECO:0007669"/>
    <property type="project" value="TreeGrafter"/>
</dbReference>
<dbReference type="Proteomes" id="UP001165405">
    <property type="component" value="Unassembled WGS sequence"/>
</dbReference>
<evidence type="ECO:0000313" key="4">
    <source>
        <dbReference type="EMBL" id="MCF4119421.1"/>
    </source>
</evidence>
<dbReference type="SUPFAM" id="SSF50118">
    <property type="entry name" value="Cell growth inhibitor/plasmid maintenance toxic component"/>
    <property type="match status" value="1"/>
</dbReference>
<evidence type="ECO:0000256" key="3">
    <source>
        <dbReference type="PIRNR" id="PIRNR033490"/>
    </source>
</evidence>
<dbReference type="PANTHER" id="PTHR33988:SF1">
    <property type="entry name" value="ENDORIBONUCLEASE MAZF7-RELATED"/>
    <property type="match status" value="1"/>
</dbReference>
<evidence type="ECO:0000256" key="2">
    <source>
        <dbReference type="ARBA" id="ARBA00022649"/>
    </source>
</evidence>
<comment type="similarity">
    <text evidence="1 3">Belongs to the PemK/MazF family.</text>
</comment>
<dbReference type="Pfam" id="PF02452">
    <property type="entry name" value="PemK_toxin"/>
    <property type="match status" value="1"/>
</dbReference>
<keyword evidence="2" id="KW-1277">Toxin-antitoxin system</keyword>
<dbReference type="PIRSF" id="PIRSF033490">
    <property type="entry name" value="MazF"/>
    <property type="match status" value="1"/>
</dbReference>
<dbReference type="AlphaFoldDB" id="A0AA41QBA4"/>
<dbReference type="InterPro" id="IPR011067">
    <property type="entry name" value="Plasmid_toxin/cell-grow_inhib"/>
</dbReference>
<dbReference type="GO" id="GO:0003677">
    <property type="term" value="F:DNA binding"/>
    <property type="evidence" value="ECO:0007669"/>
    <property type="project" value="InterPro"/>
</dbReference>
<protein>
    <recommendedName>
        <fullName evidence="3">mRNA interferase</fullName>
        <ecNumber evidence="3">3.1.-.-</ecNumber>
    </recommendedName>
</protein>